<dbReference type="FunFam" id="3.30.1150.10:FF:000002">
    <property type="entry name" value="Energy transducer TonB"/>
    <property type="match status" value="1"/>
</dbReference>
<dbReference type="PANTHER" id="PTHR33446:SF2">
    <property type="entry name" value="PROTEIN TONB"/>
    <property type="match status" value="1"/>
</dbReference>
<dbReference type="NCBIfam" id="TIGR01352">
    <property type="entry name" value="tonB_Cterm"/>
    <property type="match status" value="1"/>
</dbReference>
<keyword evidence="9" id="KW-0472">Membrane</keyword>
<dbReference type="PROSITE" id="PS52015">
    <property type="entry name" value="TONB_CTD"/>
    <property type="match status" value="1"/>
</dbReference>
<dbReference type="GO" id="GO:0015031">
    <property type="term" value="P:protein transport"/>
    <property type="evidence" value="ECO:0007669"/>
    <property type="project" value="UniProtKB-KW"/>
</dbReference>
<keyword evidence="12" id="KW-1185">Reference proteome</keyword>
<feature type="domain" description="TonB C-terminal" evidence="10">
    <location>
        <begin position="137"/>
        <end position="227"/>
    </location>
</feature>
<comment type="similarity">
    <text evidence="2">Belongs to the TonB family.</text>
</comment>
<evidence type="ECO:0000313" key="12">
    <source>
        <dbReference type="Proteomes" id="UP000428260"/>
    </source>
</evidence>
<evidence type="ECO:0000256" key="7">
    <source>
        <dbReference type="ARBA" id="ARBA00022927"/>
    </source>
</evidence>
<dbReference type="InterPro" id="IPR051045">
    <property type="entry name" value="TonB-dependent_transducer"/>
</dbReference>
<dbReference type="EMBL" id="CP046401">
    <property type="protein sequence ID" value="QGY44829.1"/>
    <property type="molecule type" value="Genomic_DNA"/>
</dbReference>
<name>A0A6I6JU82_9BACT</name>
<evidence type="ECO:0000256" key="5">
    <source>
        <dbReference type="ARBA" id="ARBA00022519"/>
    </source>
</evidence>
<evidence type="ECO:0000256" key="6">
    <source>
        <dbReference type="ARBA" id="ARBA00022692"/>
    </source>
</evidence>
<evidence type="ECO:0000256" key="8">
    <source>
        <dbReference type="ARBA" id="ARBA00022989"/>
    </source>
</evidence>
<keyword evidence="4" id="KW-1003">Cell membrane</keyword>
<keyword evidence="5" id="KW-0997">Cell inner membrane</keyword>
<keyword evidence="8" id="KW-1133">Transmembrane helix</keyword>
<dbReference type="Pfam" id="PF03544">
    <property type="entry name" value="TonB_C"/>
    <property type="match status" value="1"/>
</dbReference>
<dbReference type="SUPFAM" id="SSF74653">
    <property type="entry name" value="TolA/TonB C-terminal domain"/>
    <property type="match status" value="1"/>
</dbReference>
<keyword evidence="3" id="KW-0813">Transport</keyword>
<evidence type="ECO:0000256" key="1">
    <source>
        <dbReference type="ARBA" id="ARBA00004383"/>
    </source>
</evidence>
<evidence type="ECO:0000256" key="4">
    <source>
        <dbReference type="ARBA" id="ARBA00022475"/>
    </source>
</evidence>
<proteinExistence type="inferred from homology"/>
<dbReference type="AlphaFoldDB" id="A0A6I6JU82"/>
<protein>
    <submittedName>
        <fullName evidence="11">TonB family protein</fullName>
    </submittedName>
</protein>
<evidence type="ECO:0000256" key="3">
    <source>
        <dbReference type="ARBA" id="ARBA00022448"/>
    </source>
</evidence>
<dbReference type="GO" id="GO:0015891">
    <property type="term" value="P:siderophore transport"/>
    <property type="evidence" value="ECO:0007669"/>
    <property type="project" value="InterPro"/>
</dbReference>
<dbReference type="KEGG" id="mcos:GM418_14475"/>
<keyword evidence="6" id="KW-0812">Transmembrane</keyword>
<dbReference type="GO" id="GO:0030288">
    <property type="term" value="C:outer membrane-bounded periplasmic space"/>
    <property type="evidence" value="ECO:0007669"/>
    <property type="project" value="InterPro"/>
</dbReference>
<dbReference type="GO" id="GO:0055085">
    <property type="term" value="P:transmembrane transport"/>
    <property type="evidence" value="ECO:0007669"/>
    <property type="project" value="InterPro"/>
</dbReference>
<accession>A0A6I6JU82</accession>
<gene>
    <name evidence="11" type="ORF">GM418_14475</name>
</gene>
<dbReference type="GO" id="GO:0098797">
    <property type="term" value="C:plasma membrane protein complex"/>
    <property type="evidence" value="ECO:0007669"/>
    <property type="project" value="TreeGrafter"/>
</dbReference>
<dbReference type="InterPro" id="IPR037682">
    <property type="entry name" value="TonB_C"/>
</dbReference>
<evidence type="ECO:0000313" key="11">
    <source>
        <dbReference type="EMBL" id="QGY44829.1"/>
    </source>
</evidence>
<comment type="subcellular location">
    <subcellularLocation>
        <location evidence="1">Cell inner membrane</location>
        <topology evidence="1">Single-pass membrane protein</topology>
        <orientation evidence="1">Periplasmic side</orientation>
    </subcellularLocation>
</comment>
<dbReference type="RefSeq" id="WP_158867507.1">
    <property type="nucleotide sequence ID" value="NZ_CP046401.1"/>
</dbReference>
<organism evidence="11 12">
    <name type="scientific">Maribellus comscasis</name>
    <dbReference type="NCBI Taxonomy" id="2681766"/>
    <lineage>
        <taxon>Bacteria</taxon>
        <taxon>Pseudomonadati</taxon>
        <taxon>Bacteroidota</taxon>
        <taxon>Bacteroidia</taxon>
        <taxon>Marinilabiliales</taxon>
        <taxon>Prolixibacteraceae</taxon>
        <taxon>Maribellus</taxon>
    </lineage>
</organism>
<dbReference type="PANTHER" id="PTHR33446">
    <property type="entry name" value="PROTEIN TONB-RELATED"/>
    <property type="match status" value="1"/>
</dbReference>
<dbReference type="Proteomes" id="UP000428260">
    <property type="component" value="Chromosome"/>
</dbReference>
<evidence type="ECO:0000256" key="9">
    <source>
        <dbReference type="ARBA" id="ARBA00023136"/>
    </source>
</evidence>
<evidence type="ECO:0000259" key="10">
    <source>
        <dbReference type="PROSITE" id="PS52015"/>
    </source>
</evidence>
<dbReference type="InterPro" id="IPR006260">
    <property type="entry name" value="TonB/TolA_C"/>
</dbReference>
<keyword evidence="7" id="KW-0653">Protein transport</keyword>
<sequence length="227" mass="25553">MKSKKSDKANLENKKGMLFLISLVISLSVVLFAFEWKTKPKPVIIPNIPASSAIEEIYRPPVTKEKTELPKPKIEIQMVDIIGNDKKITEPFQFSTSEMEDPFLDFTQYLGTFPENGKEEEEATVFLNPEQMPEFPGGEPALRKYLAGSVRYPVIAQENGIQGKVYVSFIINEEGGIENVALIRGIDPSLDEEALRVVRSLPIWKPGKQGGRAVKVRYTVPIVFELR</sequence>
<dbReference type="Gene3D" id="3.30.1150.10">
    <property type="match status" value="1"/>
</dbReference>
<dbReference type="PRINTS" id="PR01374">
    <property type="entry name" value="TONBPROTEIN"/>
</dbReference>
<evidence type="ECO:0000256" key="2">
    <source>
        <dbReference type="ARBA" id="ARBA00006555"/>
    </source>
</evidence>
<dbReference type="GO" id="GO:0031992">
    <property type="term" value="F:energy transducer activity"/>
    <property type="evidence" value="ECO:0007669"/>
    <property type="project" value="InterPro"/>
</dbReference>
<dbReference type="InterPro" id="IPR003538">
    <property type="entry name" value="TonB"/>
</dbReference>
<reference evidence="11 12" key="1">
    <citation type="submission" date="2019-11" db="EMBL/GenBank/DDBJ databases">
        <authorList>
            <person name="Zheng R.K."/>
            <person name="Sun C.M."/>
        </authorList>
    </citation>
    <scope>NUCLEOTIDE SEQUENCE [LARGE SCALE GENOMIC DNA]</scope>
    <source>
        <strain evidence="11 12">WC007</strain>
    </source>
</reference>